<organism evidence="9">
    <name type="scientific">marine metagenome</name>
    <dbReference type="NCBI Taxonomy" id="408172"/>
    <lineage>
        <taxon>unclassified sequences</taxon>
        <taxon>metagenomes</taxon>
        <taxon>ecological metagenomes</taxon>
    </lineage>
</organism>
<evidence type="ECO:0000313" key="9">
    <source>
        <dbReference type="EMBL" id="SVA72451.1"/>
    </source>
</evidence>
<feature type="region of interest" description="Disordered" evidence="7">
    <location>
        <begin position="1"/>
        <end position="30"/>
    </location>
</feature>
<dbReference type="InterPro" id="IPR040322">
    <property type="entry name" value="TROVE2"/>
</dbReference>
<dbReference type="EMBL" id="UINC01017466">
    <property type="protein sequence ID" value="SVA72451.1"/>
    <property type="molecule type" value="Genomic_DNA"/>
</dbReference>
<keyword evidence="6" id="KW-0687">Ribonucleoprotein</keyword>
<feature type="compositionally biased region" description="Polar residues" evidence="7">
    <location>
        <begin position="1"/>
        <end position="17"/>
    </location>
</feature>
<evidence type="ECO:0000259" key="8">
    <source>
        <dbReference type="PROSITE" id="PS50988"/>
    </source>
</evidence>
<evidence type="ECO:0000256" key="2">
    <source>
        <dbReference type="ARBA" id="ARBA00007814"/>
    </source>
</evidence>
<comment type="subcellular location">
    <subcellularLocation>
        <location evidence="1">Cytoplasm</location>
    </subcellularLocation>
</comment>
<evidence type="ECO:0000256" key="5">
    <source>
        <dbReference type="ARBA" id="ARBA00022884"/>
    </source>
</evidence>
<dbReference type="InterPro" id="IPR008858">
    <property type="entry name" value="TROVE_dom"/>
</dbReference>
<dbReference type="InterPro" id="IPR036465">
    <property type="entry name" value="vWFA_dom_sf"/>
</dbReference>
<evidence type="ECO:0000256" key="1">
    <source>
        <dbReference type="ARBA" id="ARBA00004496"/>
    </source>
</evidence>
<dbReference type="PANTHER" id="PTHR14202:SF0">
    <property type="entry name" value="RNA-BINDING PROTEIN RO60"/>
    <property type="match status" value="1"/>
</dbReference>
<dbReference type="PROSITE" id="PS50988">
    <property type="entry name" value="TROVE"/>
    <property type="match status" value="1"/>
</dbReference>
<proteinExistence type="inferred from homology"/>
<dbReference type="Gene3D" id="3.40.50.410">
    <property type="entry name" value="von Willebrand factor, type A domain"/>
    <property type="match status" value="2"/>
</dbReference>
<dbReference type="PANTHER" id="PTHR14202">
    <property type="entry name" value="60 KDA RIBONUCLEOPROTEIN SSA/RO"/>
    <property type="match status" value="1"/>
</dbReference>
<protein>
    <recommendedName>
        <fullName evidence="8">TROVE domain-containing protein</fullName>
    </recommendedName>
</protein>
<keyword evidence="5" id="KW-0694">RNA-binding</keyword>
<evidence type="ECO:0000256" key="6">
    <source>
        <dbReference type="ARBA" id="ARBA00023274"/>
    </source>
</evidence>
<keyword evidence="4" id="KW-0479">Metal-binding</keyword>
<evidence type="ECO:0000256" key="3">
    <source>
        <dbReference type="ARBA" id="ARBA00022490"/>
    </source>
</evidence>
<sequence length="535" mass="59653">MSYQAYTTYNTKVTPQSEPIPGSKQVPNSAGGHSFEVDIWTRLNRFLILGTEGGTYYIRQKELTKKNAKSIRKCILEDGKRVVDTVLDISDTGRAVKNDPALFVLAMCAGLGDDFTRKYALTNLPKIARIGTHLFHFAGYVEQFRGWGRGLRKAIANWYLLKETDKLAYQSVKYQQRDGWSHKDLLRLSHPSTQDANKDLLFEWVTKGYNSSKEDEYKDSLSIIWAFEKVKSVQTDVEAAKLVEEYKLPLEAVPSNLKTPKVLETALPHLGLTAIIRNLGNYTKHGILTPQSDALKLVTSRITDKGKLQKARIHPLSVLQAMETYKTGQGLKGSGHWDVNSQIVDALDDAFYLSFDNIIPTGKRVMLALDVSSSMTWSGCGGMPSVTPRVGSAAMAMVTMRTESDYLVTGFTHGLEVLDLSPKMRLDDVCNRVDNLNFGATDCALPMLYALENNLKFDAFVVYTDSETWAGRSHPVEALRDYRKKTGIPAKLIVVGMEANDFTIADREDAGMLDVVGFDTTAPSVMSDFIREDLQ</sequence>
<feature type="domain" description="TROVE" evidence="8">
    <location>
        <begin position="26"/>
        <end position="363"/>
    </location>
</feature>
<evidence type="ECO:0000256" key="7">
    <source>
        <dbReference type="SAM" id="MobiDB-lite"/>
    </source>
</evidence>
<gene>
    <name evidence="9" type="ORF">METZ01_LOCUS125305</name>
</gene>
<dbReference type="AlphaFoldDB" id="A0A381Y767"/>
<keyword evidence="3" id="KW-0963">Cytoplasm</keyword>
<evidence type="ECO:0000256" key="4">
    <source>
        <dbReference type="ARBA" id="ARBA00022723"/>
    </source>
</evidence>
<dbReference type="InterPro" id="IPR056800">
    <property type="entry name" value="vWA_Ro60"/>
</dbReference>
<comment type="similarity">
    <text evidence="2">Belongs to the Ro 60 kDa family.</text>
</comment>
<dbReference type="GO" id="GO:0046872">
    <property type="term" value="F:metal ion binding"/>
    <property type="evidence" value="ECO:0007669"/>
    <property type="project" value="UniProtKB-KW"/>
</dbReference>
<dbReference type="SUPFAM" id="SSF140864">
    <property type="entry name" value="TROVE domain-like"/>
    <property type="match status" value="1"/>
</dbReference>
<dbReference type="Pfam" id="PF05731">
    <property type="entry name" value="TROVE"/>
    <property type="match status" value="2"/>
</dbReference>
<dbReference type="GO" id="GO:0003723">
    <property type="term" value="F:RNA binding"/>
    <property type="evidence" value="ECO:0007669"/>
    <property type="project" value="UniProtKB-KW"/>
</dbReference>
<dbReference type="GO" id="GO:1990904">
    <property type="term" value="C:ribonucleoprotein complex"/>
    <property type="evidence" value="ECO:0007669"/>
    <property type="project" value="UniProtKB-KW"/>
</dbReference>
<dbReference type="Pfam" id="PF25045">
    <property type="entry name" value="vWA_Ro60"/>
    <property type="match status" value="1"/>
</dbReference>
<dbReference type="InterPro" id="IPR037214">
    <property type="entry name" value="TROVE_dom_sf"/>
</dbReference>
<name>A0A381Y767_9ZZZZ</name>
<dbReference type="SUPFAM" id="SSF53300">
    <property type="entry name" value="vWA-like"/>
    <property type="match status" value="1"/>
</dbReference>
<accession>A0A381Y767</accession>
<dbReference type="GO" id="GO:0005737">
    <property type="term" value="C:cytoplasm"/>
    <property type="evidence" value="ECO:0007669"/>
    <property type="project" value="UniProtKB-SubCell"/>
</dbReference>
<reference evidence="9" key="1">
    <citation type="submission" date="2018-05" db="EMBL/GenBank/DDBJ databases">
        <authorList>
            <person name="Lanie J.A."/>
            <person name="Ng W.-L."/>
            <person name="Kazmierczak K.M."/>
            <person name="Andrzejewski T.M."/>
            <person name="Davidsen T.M."/>
            <person name="Wayne K.J."/>
            <person name="Tettelin H."/>
            <person name="Glass J.I."/>
            <person name="Rusch D."/>
            <person name="Podicherti R."/>
            <person name="Tsui H.-C.T."/>
            <person name="Winkler M.E."/>
        </authorList>
    </citation>
    <scope>NUCLEOTIDE SEQUENCE</scope>
</reference>